<organism evidence="1 2">
    <name type="scientific">Cyanidiococcus yangmingshanensis</name>
    <dbReference type="NCBI Taxonomy" id="2690220"/>
    <lineage>
        <taxon>Eukaryota</taxon>
        <taxon>Rhodophyta</taxon>
        <taxon>Bangiophyceae</taxon>
        <taxon>Cyanidiales</taxon>
        <taxon>Cyanidiaceae</taxon>
        <taxon>Cyanidiococcus</taxon>
    </lineage>
</organism>
<protein>
    <submittedName>
        <fullName evidence="1">Uncharacterized protein</fullName>
    </submittedName>
</protein>
<accession>A0A7J7IDV0</accession>
<name>A0A7J7IDV0_9RHOD</name>
<evidence type="ECO:0000313" key="2">
    <source>
        <dbReference type="Proteomes" id="UP000530660"/>
    </source>
</evidence>
<dbReference type="AlphaFoldDB" id="A0A7J7IDV0"/>
<evidence type="ECO:0000313" key="1">
    <source>
        <dbReference type="EMBL" id="KAF6000910.1"/>
    </source>
</evidence>
<sequence length="593" mass="68158">MKFDTRSTGQPVAPFKKRSSSWLQLQLLYRGLWSETLHPPRERDRLFLAGRQQRLRLFAQRSRAVIRTCCRRVRQRVLHPKAEREGTLDATRWIRLLADLDRLLRYLRKLLARLDVHETQRWARMLESRITDEMLTTTDELERMAASSERNHEDLYEWLLRVGAWREVCALLANHPESADRGSTNLYMKAIAYRPSDGRAYFAIGCALGKYSTDRTISRSANNTACMDASSTRSERVLLARAYWYIRACFAEEHPQPDARKRLVGLTRQSRLLASTFFEQTAHCRDRPMENPQLSLAQLSNGQSSSRSGLAADSTYKVMADEIHSGMMNAWLSHQGCIPFERICEWIAKISDSWSCIDHESPVIQMIAAVIFIHADAERVQPIWQMLRCCCLHRIDPGVSILADYIATHPDLSRQPPSDALVFLEMRKMQWIRGLSNDNIDEDEPNPMYCSAQRLDPVVIAAVDDFCDAFETKSGVQPHSTLQRAGEVVPQEIRRYRAALPEERLFQGYAPLTTIYAHRVDLRGERSLLQDAKQALGHTSVPTADLEATFAGAIRLRKLELLASCVRRQAKWQMQCTDEANLRTLWKRQQSRS</sequence>
<comment type="caution">
    <text evidence="1">The sequence shown here is derived from an EMBL/GenBank/DDBJ whole genome shotgun (WGS) entry which is preliminary data.</text>
</comment>
<gene>
    <name evidence="1" type="ORF">F1559_002616</name>
</gene>
<keyword evidence="2" id="KW-1185">Reference proteome</keyword>
<dbReference type="OrthoDB" id="10580737at2759"/>
<reference evidence="1 2" key="1">
    <citation type="journal article" date="2020" name="J. Phycol.">
        <title>Comparative genome analysis reveals Cyanidiococcus gen. nov., a new extremophilic red algal genus sister to Cyanidioschyzon (Cyanidioschyzonaceae, Rhodophyta).</title>
        <authorList>
            <person name="Liu S.-L."/>
            <person name="Chiang Y.-R."/>
            <person name="Yoon H.S."/>
            <person name="Fu H.-Y."/>
        </authorList>
    </citation>
    <scope>NUCLEOTIDE SEQUENCE [LARGE SCALE GENOMIC DNA]</scope>
    <source>
        <strain evidence="1 2">THAL066</strain>
    </source>
</reference>
<dbReference type="EMBL" id="VWRR01000017">
    <property type="protein sequence ID" value="KAF6000910.1"/>
    <property type="molecule type" value="Genomic_DNA"/>
</dbReference>
<proteinExistence type="predicted"/>
<dbReference type="Proteomes" id="UP000530660">
    <property type="component" value="Unassembled WGS sequence"/>
</dbReference>